<accession>A0A8J2ZAG2</accession>
<dbReference type="EMBL" id="BMKS01000003">
    <property type="protein sequence ID" value="GGG27848.1"/>
    <property type="molecule type" value="Genomic_DNA"/>
</dbReference>
<feature type="compositionally biased region" description="Basic and acidic residues" evidence="1">
    <location>
        <begin position="41"/>
        <end position="66"/>
    </location>
</feature>
<reference evidence="2 3" key="1">
    <citation type="journal article" date="2014" name="Int. J. Syst. Evol. Microbiol.">
        <title>Complete genome sequence of Corynebacterium casei LMG S-19264T (=DSM 44701T), isolated from a smear-ripened cheese.</title>
        <authorList>
            <consortium name="US DOE Joint Genome Institute (JGI-PGF)"/>
            <person name="Walter F."/>
            <person name="Albersmeier A."/>
            <person name="Kalinowski J."/>
            <person name="Ruckert C."/>
        </authorList>
    </citation>
    <scope>NUCLEOTIDE SEQUENCE [LARGE SCALE GENOMIC DNA]</scope>
    <source>
        <strain evidence="2 3">CGMCC 1.16330</strain>
    </source>
</reference>
<organism evidence="2 3">
    <name type="scientific">Caldovatus sediminis</name>
    <dbReference type="NCBI Taxonomy" id="2041189"/>
    <lineage>
        <taxon>Bacteria</taxon>
        <taxon>Pseudomonadati</taxon>
        <taxon>Pseudomonadota</taxon>
        <taxon>Alphaproteobacteria</taxon>
        <taxon>Acetobacterales</taxon>
        <taxon>Roseomonadaceae</taxon>
        <taxon>Caldovatus</taxon>
    </lineage>
</organism>
<sequence>MTPRAVAADDHQRLLWQARLRLADAGLGAGGPRHRRKRAETRKEQAMDKGKEVSAAEADRRHGSDL</sequence>
<evidence type="ECO:0000256" key="1">
    <source>
        <dbReference type="SAM" id="MobiDB-lite"/>
    </source>
</evidence>
<protein>
    <submittedName>
        <fullName evidence="2">Uncharacterized protein</fullName>
    </submittedName>
</protein>
<name>A0A8J2ZAG2_9PROT</name>
<evidence type="ECO:0000313" key="2">
    <source>
        <dbReference type="EMBL" id="GGG27848.1"/>
    </source>
</evidence>
<feature type="region of interest" description="Disordered" evidence="1">
    <location>
        <begin position="23"/>
        <end position="66"/>
    </location>
</feature>
<dbReference type="AlphaFoldDB" id="A0A8J2ZAG2"/>
<keyword evidence="3" id="KW-1185">Reference proteome</keyword>
<gene>
    <name evidence="2" type="ORF">GCM10010964_14730</name>
</gene>
<dbReference type="Proteomes" id="UP000597507">
    <property type="component" value="Unassembled WGS sequence"/>
</dbReference>
<evidence type="ECO:0000313" key="3">
    <source>
        <dbReference type="Proteomes" id="UP000597507"/>
    </source>
</evidence>
<comment type="caution">
    <text evidence="2">The sequence shown here is derived from an EMBL/GenBank/DDBJ whole genome shotgun (WGS) entry which is preliminary data.</text>
</comment>
<proteinExistence type="predicted"/>